<feature type="transmembrane region" description="Helical" evidence="1">
    <location>
        <begin position="20"/>
        <end position="40"/>
    </location>
</feature>
<dbReference type="AlphaFoldDB" id="A0A345PJJ9"/>
<keyword evidence="1" id="KW-1133">Transmembrane helix</keyword>
<dbReference type="Pfam" id="PF07853">
    <property type="entry name" value="DUF1648"/>
    <property type="match status" value="1"/>
</dbReference>
<feature type="transmembrane region" description="Helical" evidence="1">
    <location>
        <begin position="60"/>
        <end position="83"/>
    </location>
</feature>
<evidence type="ECO:0000313" key="4">
    <source>
        <dbReference type="Proteomes" id="UP000253908"/>
    </source>
</evidence>
<keyword evidence="1" id="KW-0812">Transmembrane</keyword>
<gene>
    <name evidence="3" type="ORF">CUC15_15105</name>
</gene>
<feature type="domain" description="DUF1648" evidence="2">
    <location>
        <begin position="30"/>
        <end position="73"/>
    </location>
</feature>
<keyword evidence="4" id="KW-1185">Reference proteome</keyword>
<dbReference type="RefSeq" id="WP_114917466.1">
    <property type="nucleotide sequence ID" value="NZ_CP024848.1"/>
</dbReference>
<evidence type="ECO:0000256" key="1">
    <source>
        <dbReference type="SAM" id="Phobius"/>
    </source>
</evidence>
<dbReference type="EMBL" id="CP024848">
    <property type="protein sequence ID" value="AXI10179.1"/>
    <property type="molecule type" value="Genomic_DNA"/>
</dbReference>
<name>A0A345PJJ9_9BACI</name>
<dbReference type="OrthoDB" id="9808690at2"/>
<dbReference type="KEGG" id="ocn:CUC15_15105"/>
<dbReference type="Proteomes" id="UP000253908">
    <property type="component" value="Chromosome"/>
</dbReference>
<feature type="transmembrane region" description="Helical" evidence="1">
    <location>
        <begin position="118"/>
        <end position="138"/>
    </location>
</feature>
<keyword evidence="1" id="KW-0472">Membrane</keyword>
<evidence type="ECO:0000259" key="2">
    <source>
        <dbReference type="Pfam" id="PF07853"/>
    </source>
</evidence>
<protein>
    <recommendedName>
        <fullName evidence="2">DUF1648 domain-containing protein</fullName>
    </recommendedName>
</protein>
<accession>A0A345PJJ9</accession>
<dbReference type="InterPro" id="IPR012867">
    <property type="entry name" value="DUF1648"/>
</dbReference>
<reference evidence="4" key="1">
    <citation type="submission" date="2017-11" db="EMBL/GenBank/DDBJ databases">
        <authorList>
            <person name="Zhu W."/>
        </authorList>
    </citation>
    <scope>NUCLEOTIDE SEQUENCE [LARGE SCALE GENOMIC DNA]</scope>
    <source>
        <strain evidence="4">160</strain>
    </source>
</reference>
<organism evidence="3 4">
    <name type="scientific">Oceanobacillus zhaokaii</name>
    <dbReference type="NCBI Taxonomy" id="2052660"/>
    <lineage>
        <taxon>Bacteria</taxon>
        <taxon>Bacillati</taxon>
        <taxon>Bacillota</taxon>
        <taxon>Bacilli</taxon>
        <taxon>Bacillales</taxon>
        <taxon>Bacillaceae</taxon>
        <taxon>Oceanobacillus</taxon>
    </lineage>
</organism>
<evidence type="ECO:0000313" key="3">
    <source>
        <dbReference type="EMBL" id="AXI10179.1"/>
    </source>
</evidence>
<feature type="transmembrane region" description="Helical" evidence="1">
    <location>
        <begin position="144"/>
        <end position="162"/>
    </location>
</feature>
<sequence length="168" mass="19181">MTNASKHPKLKFEKTKSEFVWDIIGLSCYIGSIILLIVVWNSLPDQIPAHYNALGEVDRWGVKWELLILPVIGVFIILLMQVFERYPETHNYSERLNLANAKQFYLNSRKMVNQLKNISLIIFASIIFESISIALGWGNPLGGWFLPAALLSVFLPIIIGIVKQRKIQ</sequence>
<proteinExistence type="predicted"/>